<dbReference type="EMBL" id="CACRXK020001927">
    <property type="protein sequence ID" value="CAB3991846.1"/>
    <property type="molecule type" value="Genomic_DNA"/>
</dbReference>
<keyword evidence="5" id="KW-1185">Reference proteome</keyword>
<feature type="coiled-coil region" evidence="1">
    <location>
        <begin position="149"/>
        <end position="176"/>
    </location>
</feature>
<dbReference type="PROSITE" id="PS51741">
    <property type="entry name" value="F_BAR"/>
    <property type="match status" value="1"/>
</dbReference>
<dbReference type="GO" id="GO:0007274">
    <property type="term" value="P:neuromuscular synaptic transmission"/>
    <property type="evidence" value="ECO:0007669"/>
    <property type="project" value="TreeGrafter"/>
</dbReference>
<dbReference type="PANTHER" id="PTHR15735">
    <property type="entry name" value="FCH AND DOUBLE SH3 DOMAINS PROTEIN"/>
    <property type="match status" value="1"/>
</dbReference>
<dbReference type="SUPFAM" id="SSF103657">
    <property type="entry name" value="BAR/IMD domain-like"/>
    <property type="match status" value="1"/>
</dbReference>
<dbReference type="Pfam" id="PF00611">
    <property type="entry name" value="FCH"/>
    <property type="match status" value="1"/>
</dbReference>
<dbReference type="AlphaFoldDB" id="A0A7D9DQW7"/>
<sequence length="460" mass="53252">MQPPPQRKGKLVQLLRNVQTEQFSKLQQRYQLQTDLLEDVRSYMKQKSGIERDYAQALQKLNAQYTQKRDYSVEDESDQNLRSPLKVWKSYLDQMEDMAKRRITVAEKAQTDVADKIKTVKSNKMTTFKKSQDLFQRIYEELNLSLREMSKCRKAYMELQKLAEIAEKETGEAQDKLKKGETFFKSKATLEKNFSKSSERREICVRQANASRNEYLLSLAALNGHMKRFREIDLTQILKDLDADFYEQMKEYHTSASLMEVEAGLYGQDGFNAIVSNAGLIDRNASITYFLEKNAMFQNKTTYAFEPYGEDKVSTITTDSTVALAVDKEARKLATKYVREQRSLKNKFSKMNALESSQTDETSAPADGQEPPLTVEGLQEAIRKVEKTSKIDGNTQSIERYGNKTRENKRKLLDKPNSDAIVSTFTACFLLLFAIYNDFSMVFIQKWKTFHISYDFEEEP</sequence>
<dbReference type="GO" id="GO:0055037">
    <property type="term" value="C:recycling endosome"/>
    <property type="evidence" value="ECO:0007669"/>
    <property type="project" value="TreeGrafter"/>
</dbReference>
<keyword evidence="3" id="KW-0472">Membrane</keyword>
<evidence type="ECO:0000256" key="2">
    <source>
        <dbReference type="SAM" id="MobiDB-lite"/>
    </source>
</evidence>
<accession>A0A7D9DQW7</accession>
<dbReference type="SMART" id="SM00055">
    <property type="entry name" value="FCH"/>
    <property type="match status" value="1"/>
</dbReference>
<evidence type="ECO:0000313" key="4">
    <source>
        <dbReference type="EMBL" id="CAB3991846.1"/>
    </source>
</evidence>
<name>A0A7D9DQW7_PARCT</name>
<dbReference type="PANTHER" id="PTHR15735:SF21">
    <property type="entry name" value="PROTEIN NERVOUS WRECK"/>
    <property type="match status" value="1"/>
</dbReference>
<dbReference type="Proteomes" id="UP001152795">
    <property type="component" value="Unassembled WGS sequence"/>
</dbReference>
<organism evidence="4 5">
    <name type="scientific">Paramuricea clavata</name>
    <name type="common">Red gorgonian</name>
    <name type="synonym">Violescent sea-whip</name>
    <dbReference type="NCBI Taxonomy" id="317549"/>
    <lineage>
        <taxon>Eukaryota</taxon>
        <taxon>Metazoa</taxon>
        <taxon>Cnidaria</taxon>
        <taxon>Anthozoa</taxon>
        <taxon>Octocorallia</taxon>
        <taxon>Malacalcyonacea</taxon>
        <taxon>Plexauridae</taxon>
        <taxon>Paramuricea</taxon>
    </lineage>
</organism>
<reference evidence="4" key="1">
    <citation type="submission" date="2020-04" db="EMBL/GenBank/DDBJ databases">
        <authorList>
            <person name="Alioto T."/>
            <person name="Alioto T."/>
            <person name="Gomez Garrido J."/>
        </authorList>
    </citation>
    <scope>NUCLEOTIDE SEQUENCE</scope>
    <source>
        <strain evidence="4">A484AB</strain>
    </source>
</reference>
<keyword evidence="3" id="KW-0812">Transmembrane</keyword>
<comment type="caution">
    <text evidence="4">The sequence shown here is derived from an EMBL/GenBank/DDBJ whole genome shotgun (WGS) entry which is preliminary data.</text>
</comment>
<feature type="transmembrane region" description="Helical" evidence="3">
    <location>
        <begin position="420"/>
        <end position="439"/>
    </location>
</feature>
<proteinExistence type="predicted"/>
<evidence type="ECO:0000256" key="1">
    <source>
        <dbReference type="SAM" id="Coils"/>
    </source>
</evidence>
<dbReference type="InterPro" id="IPR027267">
    <property type="entry name" value="AH/BAR_dom_sf"/>
</dbReference>
<dbReference type="InterPro" id="IPR001060">
    <property type="entry name" value="FCH_dom"/>
</dbReference>
<dbReference type="Gene3D" id="1.20.1270.60">
    <property type="entry name" value="Arfaptin homology (AH) domain/BAR domain"/>
    <property type="match status" value="1"/>
</dbReference>
<keyword evidence="1" id="KW-0175">Coiled coil</keyword>
<protein>
    <submittedName>
        <fullName evidence="4">Uncharacterized protein</fullName>
    </submittedName>
</protein>
<dbReference type="GO" id="GO:0030833">
    <property type="term" value="P:regulation of actin filament polymerization"/>
    <property type="evidence" value="ECO:0007669"/>
    <property type="project" value="TreeGrafter"/>
</dbReference>
<feature type="non-terminal residue" evidence="4">
    <location>
        <position position="460"/>
    </location>
</feature>
<keyword evidence="3" id="KW-1133">Transmembrane helix</keyword>
<evidence type="ECO:0000256" key="3">
    <source>
        <dbReference type="SAM" id="Phobius"/>
    </source>
</evidence>
<dbReference type="GO" id="GO:0031594">
    <property type="term" value="C:neuromuscular junction"/>
    <property type="evidence" value="ECO:0007669"/>
    <property type="project" value="TreeGrafter"/>
</dbReference>
<evidence type="ECO:0000313" key="5">
    <source>
        <dbReference type="Proteomes" id="UP001152795"/>
    </source>
</evidence>
<gene>
    <name evidence="4" type="ORF">PACLA_8A079766</name>
</gene>
<feature type="region of interest" description="Disordered" evidence="2">
    <location>
        <begin position="349"/>
        <end position="372"/>
    </location>
</feature>
<dbReference type="OrthoDB" id="10065861at2759"/>
<dbReference type="InterPro" id="IPR031160">
    <property type="entry name" value="F_BAR_dom"/>
</dbReference>